<sequence>MAPMTRSGAPSLAPESMQLPRPNQRYRETSWQFVGQPDTRSDRALSEEPPSSYDEDADMMSNHSEEDGMWLLRSPSHNVWLTQCPEDHEHILHPLREAANRVGREVEKFAEVLDGYNPQQVETKDEKYEMVMELLGQYHDTALETVERLREKHEEERREKAGLRWRKKMRGFEVESESGHGALEKYDDDDQDDSPLPNSPTELADLERWEQEAQTWDLLQRLVKLRYPPSEEKSQPKNAAARPHRYSNGAELWDDFLKTDSLARERKTVLEWLKDTAEESGEDIDELVQELQQNAERGDIIAHGWLHTKMVIKNQKRLNTWSKALDPASPEVKKALMNTSKNAPLVTQLDPDAPTRQGRQMEPQDKYFERAIWLGCYEMLRRGRSLADIKEWCVAREEVWRAVSMSGLPDAAVEDAETADPASWVLWRRMCFALAREGGGDDYERAVYGILSGDIDSVELVCRSWDDFVFAHYNALLRSQFDDYLKGSPFQKPIFVATSSFSIFDAVQSYGDPPGAGKRLMDNLRNDKQTKAEAQEPMKMLQSILIADTFTDFIYQQGLALSKFANAERPSNVIPIEEAQPSDVYRYINKEDHDSLRVITHVLLAFKHLGVDLGGIRTQTAVENVIVSYIGFLRFAGKEELIPLYCSQLNGNRRYAVLSRMLIDVTDHEQRVTHIRLMRELGLNVQEFVNMQARYLFFDYPDTEIEYPAKDNLKLLVKTESADGPVVEIKTDFIGDDEARVPRIDILLIRSFEWYLLVDGLWSETFKVGTLLYLRFFKHMHLASAKSLWERIPSSEIALRKTDALINETLDFNGLEGEGEDVTEVLDGSADRRRRLKRHLIEEAKPFRELEALIIALDLLETVRSLQVIMNEQQSRNQRWDPEIRGAVAKLFETHQSTMQPLFNKWLVTSPSPEWEEDFTLLREAYLPETILAYICALNFAGSALTRNFLMECMDLATVIAEENSALLELFEQTDRMKELVEAFATASKTLLLISSEKKSARSRGKQARIAGWQQELWNIKT</sequence>
<evidence type="ECO:0000256" key="4">
    <source>
        <dbReference type="ARBA" id="ARBA00023010"/>
    </source>
</evidence>
<dbReference type="GO" id="GO:0006406">
    <property type="term" value="P:mRNA export from nucleus"/>
    <property type="evidence" value="ECO:0007669"/>
    <property type="project" value="TreeGrafter"/>
</dbReference>
<keyword evidence="6 7" id="KW-0539">Nucleus</keyword>
<evidence type="ECO:0000313" key="11">
    <source>
        <dbReference type="Proteomes" id="UP000469558"/>
    </source>
</evidence>
<dbReference type="GO" id="GO:0000973">
    <property type="term" value="P:post-transcriptional tethering of RNA polymerase II gene DNA at nuclear periphery"/>
    <property type="evidence" value="ECO:0007669"/>
    <property type="project" value="TreeGrafter"/>
</dbReference>
<dbReference type="Pfam" id="PF04121">
    <property type="entry name" value="Nup84_Nup100"/>
    <property type="match status" value="1"/>
</dbReference>
<dbReference type="AlphaFoldDB" id="A0A8T9CCN8"/>
<feature type="region of interest" description="Disordered" evidence="9">
    <location>
        <begin position="1"/>
        <end position="60"/>
    </location>
</feature>
<comment type="subunit">
    <text evidence="7">Part of the nuclear pore complex (NPC).</text>
</comment>
<keyword evidence="8" id="KW-0175">Coiled coil</keyword>
<feature type="coiled-coil region" evidence="8">
    <location>
        <begin position="139"/>
        <end position="166"/>
    </location>
</feature>
<dbReference type="GO" id="GO:0031965">
    <property type="term" value="C:nuclear membrane"/>
    <property type="evidence" value="ECO:0007669"/>
    <property type="project" value="UniProtKB-SubCell"/>
</dbReference>
<keyword evidence="2" id="KW-0509">mRNA transport</keyword>
<dbReference type="FunFam" id="1.10.3450.20:FF:000003">
    <property type="entry name" value="Nuclear pore complex protein"/>
    <property type="match status" value="1"/>
</dbReference>
<dbReference type="Gene3D" id="1.10.3450.20">
    <property type="match status" value="1"/>
</dbReference>
<dbReference type="Proteomes" id="UP000469558">
    <property type="component" value="Unassembled WGS sequence"/>
</dbReference>
<keyword evidence="11" id="KW-1185">Reference proteome</keyword>
<evidence type="ECO:0000313" key="10">
    <source>
        <dbReference type="EMBL" id="TVY83378.1"/>
    </source>
</evidence>
<organism evidence="10 11">
    <name type="scientific">Lachnellula suecica</name>
    <dbReference type="NCBI Taxonomy" id="602035"/>
    <lineage>
        <taxon>Eukaryota</taxon>
        <taxon>Fungi</taxon>
        <taxon>Dikarya</taxon>
        <taxon>Ascomycota</taxon>
        <taxon>Pezizomycotina</taxon>
        <taxon>Leotiomycetes</taxon>
        <taxon>Helotiales</taxon>
        <taxon>Lachnaceae</taxon>
        <taxon>Lachnellula</taxon>
    </lineage>
</organism>
<protein>
    <recommendedName>
        <fullName evidence="7">Nuclear pore complex protein</fullName>
    </recommendedName>
</protein>
<dbReference type="PANTHER" id="PTHR13003">
    <property type="entry name" value="NUP107-RELATED"/>
    <property type="match status" value="1"/>
</dbReference>
<keyword evidence="3" id="KW-0653">Protein transport</keyword>
<evidence type="ECO:0000256" key="8">
    <source>
        <dbReference type="SAM" id="Coils"/>
    </source>
</evidence>
<comment type="function">
    <text evidence="7">Functions as a component of the nuclear pore complex (NPC).</text>
</comment>
<comment type="similarity">
    <text evidence="7">Belongs to the nucleoporin Nup84/Nup107 family.</text>
</comment>
<dbReference type="GO" id="GO:0017056">
    <property type="term" value="F:structural constituent of nuclear pore"/>
    <property type="evidence" value="ECO:0007669"/>
    <property type="project" value="UniProtKB-UniRule"/>
</dbReference>
<dbReference type="GO" id="GO:0031080">
    <property type="term" value="C:nuclear pore outer ring"/>
    <property type="evidence" value="ECO:0007669"/>
    <property type="project" value="TreeGrafter"/>
</dbReference>
<feature type="region of interest" description="Disordered" evidence="9">
    <location>
        <begin position="176"/>
        <end position="201"/>
    </location>
</feature>
<dbReference type="EMBL" id="QGMK01000198">
    <property type="protein sequence ID" value="TVY83378.1"/>
    <property type="molecule type" value="Genomic_DNA"/>
</dbReference>
<evidence type="ECO:0000256" key="1">
    <source>
        <dbReference type="ARBA" id="ARBA00022448"/>
    </source>
</evidence>
<evidence type="ECO:0000256" key="3">
    <source>
        <dbReference type="ARBA" id="ARBA00022927"/>
    </source>
</evidence>
<evidence type="ECO:0000256" key="9">
    <source>
        <dbReference type="SAM" id="MobiDB-lite"/>
    </source>
</evidence>
<keyword evidence="1 7" id="KW-0813">Transport</keyword>
<reference evidence="10 11" key="1">
    <citation type="submission" date="2018-05" db="EMBL/GenBank/DDBJ databases">
        <title>Genome sequencing and assembly of the regulated plant pathogen Lachnellula willkommii and related sister species for the development of diagnostic species identification markers.</title>
        <authorList>
            <person name="Giroux E."/>
            <person name="Bilodeau G."/>
        </authorList>
    </citation>
    <scope>NUCLEOTIDE SEQUENCE [LARGE SCALE GENOMIC DNA]</scope>
    <source>
        <strain evidence="10 11">CBS 268.59</strain>
    </source>
</reference>
<keyword evidence="5 7" id="KW-0906">Nuclear pore complex</keyword>
<dbReference type="OrthoDB" id="3098at2759"/>
<feature type="coiled-coil region" evidence="8">
    <location>
        <begin position="270"/>
        <end position="297"/>
    </location>
</feature>
<keyword evidence="7" id="KW-0472">Membrane</keyword>
<evidence type="ECO:0000256" key="5">
    <source>
        <dbReference type="ARBA" id="ARBA00023132"/>
    </source>
</evidence>
<proteinExistence type="inferred from homology"/>
<keyword evidence="4 7" id="KW-0811">Translocation</keyword>
<dbReference type="PANTHER" id="PTHR13003:SF2">
    <property type="entry name" value="NUCLEAR PORE COMPLEX PROTEIN NUP107"/>
    <property type="match status" value="1"/>
</dbReference>
<accession>A0A8T9CCN8</accession>
<name>A0A8T9CCN8_9HELO</name>
<dbReference type="GO" id="GO:0006606">
    <property type="term" value="P:protein import into nucleus"/>
    <property type="evidence" value="ECO:0007669"/>
    <property type="project" value="TreeGrafter"/>
</dbReference>
<dbReference type="Gene3D" id="1.20.190.50">
    <property type="match status" value="1"/>
</dbReference>
<dbReference type="InterPro" id="IPR007252">
    <property type="entry name" value="Nup84/Nup107"/>
</dbReference>
<gene>
    <name evidence="10" type="primary">NUP84</name>
    <name evidence="10" type="ORF">LSUE1_G001265</name>
</gene>
<comment type="subcellular location">
    <subcellularLocation>
        <location evidence="7">Nucleus</location>
        <location evidence="7">Nuclear pore complex</location>
    </subcellularLocation>
    <subcellularLocation>
        <location evidence="7">Nucleus membrane</location>
    </subcellularLocation>
</comment>
<evidence type="ECO:0000256" key="7">
    <source>
        <dbReference type="RuleBase" id="RU365072"/>
    </source>
</evidence>
<comment type="caution">
    <text evidence="10">The sequence shown here is derived from an EMBL/GenBank/DDBJ whole genome shotgun (WGS) entry which is preliminary data.</text>
</comment>
<evidence type="ECO:0000256" key="6">
    <source>
        <dbReference type="ARBA" id="ARBA00023242"/>
    </source>
</evidence>
<evidence type="ECO:0000256" key="2">
    <source>
        <dbReference type="ARBA" id="ARBA00022816"/>
    </source>
</evidence>